<dbReference type="InterPro" id="IPR057263">
    <property type="entry name" value="COR-B"/>
</dbReference>
<evidence type="ECO:0000256" key="3">
    <source>
        <dbReference type="ARBA" id="ARBA00022679"/>
    </source>
</evidence>
<dbReference type="Pfam" id="PF16095">
    <property type="entry name" value="COR-A"/>
    <property type="match status" value="1"/>
</dbReference>
<evidence type="ECO:0000313" key="12">
    <source>
        <dbReference type="EMBL" id="OPB73743.1"/>
    </source>
</evidence>
<evidence type="ECO:0000313" key="13">
    <source>
        <dbReference type="EMBL" id="OPB88770.1"/>
    </source>
</evidence>
<proteinExistence type="predicted"/>
<reference evidence="12 15" key="1">
    <citation type="submission" date="2016-06" db="EMBL/GenBank/DDBJ databases">
        <authorList>
            <person name="Nicholson A.C."/>
        </authorList>
    </citation>
    <scope>NUCLEOTIDE SEQUENCE [LARGE SCALE GENOMIC DNA]</scope>
    <source>
        <strain evidence="12 15">G4123</strain>
    </source>
</reference>
<dbReference type="PROSITE" id="PS51424">
    <property type="entry name" value="ROC"/>
    <property type="match status" value="1"/>
</dbReference>
<keyword evidence="7" id="KW-0067">ATP-binding</keyword>
<dbReference type="Gene3D" id="3.80.10.10">
    <property type="entry name" value="Ribonuclease Inhibitor"/>
    <property type="match status" value="1"/>
</dbReference>
<dbReference type="InterPro" id="IPR027417">
    <property type="entry name" value="P-loop_NTPase"/>
</dbReference>
<dbReference type="EC" id="2.7.11.1" evidence="1"/>
<evidence type="ECO:0000256" key="6">
    <source>
        <dbReference type="ARBA" id="ARBA00022777"/>
    </source>
</evidence>
<dbReference type="GO" id="GO:0004674">
    <property type="term" value="F:protein serine/threonine kinase activity"/>
    <property type="evidence" value="ECO:0007669"/>
    <property type="project" value="UniProtKB-KW"/>
</dbReference>
<dbReference type="GO" id="GO:0005524">
    <property type="term" value="F:ATP binding"/>
    <property type="evidence" value="ECO:0007669"/>
    <property type="project" value="UniProtKB-KW"/>
</dbReference>
<feature type="domain" description="Roc" evidence="11">
    <location>
        <begin position="152"/>
        <end position="404"/>
    </location>
</feature>
<evidence type="ECO:0000256" key="4">
    <source>
        <dbReference type="ARBA" id="ARBA00022737"/>
    </source>
</evidence>
<protein>
    <recommendedName>
        <fullName evidence="1">non-specific serine/threonine protein kinase</fullName>
        <ecNumber evidence="1">2.7.11.1</ecNumber>
    </recommendedName>
</protein>
<dbReference type="Proteomes" id="UP000190816">
    <property type="component" value="Unassembled WGS sequence"/>
</dbReference>
<dbReference type="InterPro" id="IPR032675">
    <property type="entry name" value="LRR_dom_sf"/>
</dbReference>
<evidence type="ECO:0000256" key="8">
    <source>
        <dbReference type="ARBA" id="ARBA00023134"/>
    </source>
</evidence>
<dbReference type="InterPro" id="IPR032171">
    <property type="entry name" value="COR-A"/>
</dbReference>
<gene>
    <name evidence="12" type="ORF">BAY32_11960</name>
    <name evidence="13" type="ORF">BB021_05175</name>
</gene>
<dbReference type="InterPro" id="IPR001611">
    <property type="entry name" value="Leu-rich_rpt"/>
</dbReference>
<dbReference type="Gene3D" id="1.10.10.10">
    <property type="entry name" value="Winged helix-like DNA-binding domain superfamily/Winged helix DNA-binding domain"/>
    <property type="match status" value="1"/>
</dbReference>
<name>A0AAJ3NAV3_9FLAO</name>
<dbReference type="Pfam" id="PF25497">
    <property type="entry name" value="COR-B"/>
    <property type="match status" value="1"/>
</dbReference>
<keyword evidence="14" id="KW-1185">Reference proteome</keyword>
<evidence type="ECO:0000256" key="1">
    <source>
        <dbReference type="ARBA" id="ARBA00012513"/>
    </source>
</evidence>
<dbReference type="Gene3D" id="1.10.10.2200">
    <property type="match status" value="1"/>
</dbReference>
<dbReference type="SUPFAM" id="SSF52058">
    <property type="entry name" value="L domain-like"/>
    <property type="match status" value="1"/>
</dbReference>
<keyword evidence="4" id="KW-0677">Repeat</keyword>
<comment type="catalytic activity">
    <reaction evidence="10">
        <text>L-seryl-[protein] + ATP = O-phospho-L-seryl-[protein] + ADP + H(+)</text>
        <dbReference type="Rhea" id="RHEA:17989"/>
        <dbReference type="Rhea" id="RHEA-COMP:9863"/>
        <dbReference type="Rhea" id="RHEA-COMP:11604"/>
        <dbReference type="ChEBI" id="CHEBI:15378"/>
        <dbReference type="ChEBI" id="CHEBI:29999"/>
        <dbReference type="ChEBI" id="CHEBI:30616"/>
        <dbReference type="ChEBI" id="CHEBI:83421"/>
        <dbReference type="ChEBI" id="CHEBI:456216"/>
        <dbReference type="EC" id="2.7.11.1"/>
    </reaction>
</comment>
<evidence type="ECO:0000313" key="14">
    <source>
        <dbReference type="Proteomes" id="UP000190016"/>
    </source>
</evidence>
<dbReference type="EMBL" id="MBDS01000014">
    <property type="protein sequence ID" value="OPB88770.1"/>
    <property type="molecule type" value="Genomic_DNA"/>
</dbReference>
<dbReference type="AlphaFoldDB" id="A0AAJ3NAV3"/>
<evidence type="ECO:0000313" key="15">
    <source>
        <dbReference type="Proteomes" id="UP000190816"/>
    </source>
</evidence>
<dbReference type="PROSITE" id="PS51450">
    <property type="entry name" value="LRR"/>
    <property type="match status" value="1"/>
</dbReference>
<dbReference type="Gene3D" id="3.30.310.200">
    <property type="match status" value="1"/>
</dbReference>
<reference evidence="13 14" key="2">
    <citation type="submission" date="2016-07" db="EMBL/GenBank/DDBJ databases">
        <title>Revisiting the Taxonomy of the Elizabethkingia Genus based on Whole-Genome Sequencing, Optical Mapping, and MALDI-TOF.</title>
        <authorList>
            <person name="Nicholson A.C."/>
        </authorList>
    </citation>
    <scope>NUCLEOTIDE SEQUENCE [LARGE SCALE GENOMIC DNA]</scope>
    <source>
        <strain evidence="13 14">C1558</strain>
    </source>
</reference>
<dbReference type="RefSeq" id="WP_078402495.1">
    <property type="nucleotide sequence ID" value="NZ_CP016377.1"/>
</dbReference>
<dbReference type="Pfam" id="PF13855">
    <property type="entry name" value="LRR_8"/>
    <property type="match status" value="1"/>
</dbReference>
<keyword evidence="2" id="KW-0723">Serine/threonine-protein kinase</keyword>
<evidence type="ECO:0000256" key="7">
    <source>
        <dbReference type="ARBA" id="ARBA00022840"/>
    </source>
</evidence>
<sequence>MNRDINIAEALKRIQKVRENRFYHLDLSRLGLKEIPEDISDLNYLMELDLSYNAFSSMPEMVAKMKNLRVLDLSDNQIMDINFIYGENYSFQELNISNNYLYHIPESIEYLSSDTEIIFDNNPFLNAIPNSIQNSSLIKIQNYLELTKYKEKNEKLYETKLIFVGRGEVGKTTLMKVLIDKKLSIIQGKEEVTHGINISHMYRKIFFPAKKPHFDGDIGDLELIYSKEIYDTLNVSDSWWDEDFEELINSRKDYIPDYYPIDHELEYLSYEEKVELISDIEFSKDSYFVEKRVKVNMWDFGGQEIYYSTHQFFLTKRSIYIFVWEPRKDDNETDFEYWLNTIKLLGQNSPILVVMNKADIRHVSIDEKTYENLFNIRGFFQVSCITKKGLDKLNTKIEETIANLNHLGEIIPQKWMLIRNRLNNYQRDFINYTDFISICKEYDNEISKSQIELLSEYLHDVGDIIHFKSDIVLKNIIIINPKWATKAVYSLIDAIPIQENNGIFHYNDLDIFLPTTSYPFETHIQLLQLMEKFSICFKVVGGHDLYIIPELLKSEIPHSINLSEYKKNETLNFRIKFKFMPKGLMSRLICNLYYLLTSESYWRNGVVLNYESSKALIINNAIYKTLEISCIGFQKRDLLSIIRNELTKIFMEFNISESIDFYEEIPCICDYCQNQTNPYYFKNATLKNYIQKGKNTIECHESSNTVSIHNLLSIYRTTKPEERLIYQLLKAISRLQGLSQNIMNDEDSRNKYIANQLSQQGIIAKDQAKWGVSGVGKRQGELDIIVEDNEGSVISFFEGMNATYLDKNNLNNHIIKSINKYDANGLQEKYFGIYYTGKDFLNFTLKYLQYLKDFNQEGIEFKDVFDNSDQLVAHTEIKVFNTYYFKSGKKITLSHMLINMQ</sequence>
<keyword evidence="8" id="KW-0342">GTP-binding</keyword>
<evidence type="ECO:0000256" key="9">
    <source>
        <dbReference type="ARBA" id="ARBA00047899"/>
    </source>
</evidence>
<evidence type="ECO:0000259" key="11">
    <source>
        <dbReference type="PROSITE" id="PS51424"/>
    </source>
</evidence>
<keyword evidence="6" id="KW-0418">Kinase</keyword>
<evidence type="ECO:0000256" key="2">
    <source>
        <dbReference type="ARBA" id="ARBA00022527"/>
    </source>
</evidence>
<evidence type="ECO:0000256" key="5">
    <source>
        <dbReference type="ARBA" id="ARBA00022741"/>
    </source>
</evidence>
<dbReference type="Proteomes" id="UP000190016">
    <property type="component" value="Unassembled WGS sequence"/>
</dbReference>
<keyword evidence="5" id="KW-0547">Nucleotide-binding</keyword>
<dbReference type="Pfam" id="PF08477">
    <property type="entry name" value="Roc"/>
    <property type="match status" value="1"/>
</dbReference>
<dbReference type="KEGG" id="ego:BBD34_04265"/>
<dbReference type="SUPFAM" id="SSF52540">
    <property type="entry name" value="P-loop containing nucleoside triphosphate hydrolases"/>
    <property type="match status" value="1"/>
</dbReference>
<dbReference type="PANTHER" id="PTHR47679">
    <property type="entry name" value="PROTEIN TORNADO 1"/>
    <property type="match status" value="1"/>
</dbReference>
<comment type="caution">
    <text evidence="12">The sequence shown here is derived from an EMBL/GenBank/DDBJ whole genome shotgun (WGS) entry which is preliminary data.</text>
</comment>
<dbReference type="InterPro" id="IPR020859">
    <property type="entry name" value="ROC"/>
</dbReference>
<dbReference type="InterPro" id="IPR036388">
    <property type="entry name" value="WH-like_DNA-bd_sf"/>
</dbReference>
<accession>A0AAJ3NAV3</accession>
<dbReference type="PANTHER" id="PTHR47679:SF2">
    <property type="entry name" value="C-TERMINAL OF ROC (COR) DOMAIN-CONTAINING PROTEIN"/>
    <property type="match status" value="1"/>
</dbReference>
<evidence type="ECO:0000256" key="10">
    <source>
        <dbReference type="ARBA" id="ARBA00048679"/>
    </source>
</evidence>
<keyword evidence="3" id="KW-0808">Transferase</keyword>
<organism evidence="12 15">
    <name type="scientific">Elizabethkingia ursingii</name>
    <dbReference type="NCBI Taxonomy" id="1756150"/>
    <lineage>
        <taxon>Bacteria</taxon>
        <taxon>Pseudomonadati</taxon>
        <taxon>Bacteroidota</taxon>
        <taxon>Flavobacteriia</taxon>
        <taxon>Flavobacteriales</taxon>
        <taxon>Weeksellaceae</taxon>
        <taxon>Elizabethkingia</taxon>
    </lineage>
</organism>
<comment type="catalytic activity">
    <reaction evidence="9">
        <text>L-threonyl-[protein] + ATP = O-phospho-L-threonyl-[protein] + ADP + H(+)</text>
        <dbReference type="Rhea" id="RHEA:46608"/>
        <dbReference type="Rhea" id="RHEA-COMP:11060"/>
        <dbReference type="Rhea" id="RHEA-COMP:11605"/>
        <dbReference type="ChEBI" id="CHEBI:15378"/>
        <dbReference type="ChEBI" id="CHEBI:30013"/>
        <dbReference type="ChEBI" id="CHEBI:30616"/>
        <dbReference type="ChEBI" id="CHEBI:61977"/>
        <dbReference type="ChEBI" id="CHEBI:456216"/>
        <dbReference type="EC" id="2.7.11.1"/>
    </reaction>
</comment>
<dbReference type="EMBL" id="MAIC01000016">
    <property type="protein sequence ID" value="OPB73743.1"/>
    <property type="molecule type" value="Genomic_DNA"/>
</dbReference>
<dbReference type="Gene3D" id="3.40.50.300">
    <property type="entry name" value="P-loop containing nucleotide triphosphate hydrolases"/>
    <property type="match status" value="1"/>
</dbReference>